<accession>A0ABR9SG90</accession>
<sequence length="227" mass="23216">MNKAILAVAVVSAGALGAGAAQAQETGRVISSTPVIQQVAVPRQVCTQEQVSTSAGGTSGGGAVVGAIVGGLLGNTVGGGSGRLLATGVGAVAGAAVGDHVEAGQQAPRTVQNCSTQTIYENRTVGYNVQYEFNGKQYNVQLPYDPGPTIKLQVSPVSAAPADNVTATAAAPATTQPVAVILADNSPTYAQPVYAYPAYAPYYYRPWYPPVSLSLGFGWYGGHRHWH</sequence>
<dbReference type="PANTHER" id="PTHR35603:SF2">
    <property type="entry name" value="OUTER MEMBRANE LIPOPROTEIN"/>
    <property type="match status" value="1"/>
</dbReference>
<organism evidence="5 6">
    <name type="scientific">Ramlibacter aquaticus</name>
    <dbReference type="NCBI Taxonomy" id="2780094"/>
    <lineage>
        <taxon>Bacteria</taxon>
        <taxon>Pseudomonadati</taxon>
        <taxon>Pseudomonadota</taxon>
        <taxon>Betaproteobacteria</taxon>
        <taxon>Burkholderiales</taxon>
        <taxon>Comamonadaceae</taxon>
        <taxon>Ramlibacter</taxon>
    </lineage>
</organism>
<evidence type="ECO:0000313" key="6">
    <source>
        <dbReference type="Proteomes" id="UP000715965"/>
    </source>
</evidence>
<protein>
    <submittedName>
        <fullName evidence="5">Glycine zipper 2TM domain-containing protein</fullName>
    </submittedName>
</protein>
<dbReference type="Pfam" id="PF05433">
    <property type="entry name" value="Rick_17kDa_Anti"/>
    <property type="match status" value="1"/>
</dbReference>
<evidence type="ECO:0000313" key="5">
    <source>
        <dbReference type="EMBL" id="MBE7941356.1"/>
    </source>
</evidence>
<dbReference type="EMBL" id="JADDOJ010000047">
    <property type="protein sequence ID" value="MBE7941356.1"/>
    <property type="molecule type" value="Genomic_DNA"/>
</dbReference>
<keyword evidence="6" id="KW-1185">Reference proteome</keyword>
<name>A0ABR9SG90_9BURK</name>
<evidence type="ECO:0000256" key="3">
    <source>
        <dbReference type="SAM" id="SignalP"/>
    </source>
</evidence>
<dbReference type="InterPro" id="IPR051407">
    <property type="entry name" value="Bact_OM_lipoprot/Surf_antigen"/>
</dbReference>
<proteinExistence type="predicted"/>
<comment type="subcellular location">
    <subcellularLocation>
        <location evidence="1">Membrane</location>
    </subcellularLocation>
</comment>
<feature type="signal peptide" evidence="3">
    <location>
        <begin position="1"/>
        <end position="23"/>
    </location>
</feature>
<evidence type="ECO:0000259" key="4">
    <source>
        <dbReference type="Pfam" id="PF05433"/>
    </source>
</evidence>
<keyword evidence="2" id="KW-0472">Membrane</keyword>
<dbReference type="PANTHER" id="PTHR35603">
    <property type="match status" value="1"/>
</dbReference>
<keyword evidence="3" id="KW-0732">Signal</keyword>
<evidence type="ECO:0000256" key="2">
    <source>
        <dbReference type="ARBA" id="ARBA00023136"/>
    </source>
</evidence>
<feature type="chain" id="PRO_5046857030" evidence="3">
    <location>
        <begin position="24"/>
        <end position="227"/>
    </location>
</feature>
<feature type="domain" description="Glycine zipper 2TM" evidence="4">
    <location>
        <begin position="61"/>
        <end position="100"/>
    </location>
</feature>
<gene>
    <name evidence="5" type="ORF">IM725_12315</name>
</gene>
<dbReference type="InterPro" id="IPR008816">
    <property type="entry name" value="Gly_zipper_2TM_dom"/>
</dbReference>
<dbReference type="RefSeq" id="WP_193780896.1">
    <property type="nucleotide sequence ID" value="NZ_JADDOJ010000047.1"/>
</dbReference>
<comment type="caution">
    <text evidence="5">The sequence shown here is derived from an EMBL/GenBank/DDBJ whole genome shotgun (WGS) entry which is preliminary data.</text>
</comment>
<evidence type="ECO:0000256" key="1">
    <source>
        <dbReference type="ARBA" id="ARBA00004370"/>
    </source>
</evidence>
<reference evidence="5 6" key="1">
    <citation type="submission" date="2020-10" db="EMBL/GenBank/DDBJ databases">
        <title>Draft genome of Ramlibacter aquaticus LMG 30558.</title>
        <authorList>
            <person name="Props R."/>
        </authorList>
    </citation>
    <scope>NUCLEOTIDE SEQUENCE [LARGE SCALE GENOMIC DNA]</scope>
    <source>
        <strain evidence="5 6">LMG 30558</strain>
    </source>
</reference>
<dbReference type="Proteomes" id="UP000715965">
    <property type="component" value="Unassembled WGS sequence"/>
</dbReference>